<protein>
    <recommendedName>
        <fullName evidence="4">Acetylxylan esterase</fullName>
    </recommendedName>
</protein>
<dbReference type="PANTHER" id="PTHR22946:SF9">
    <property type="entry name" value="POLYKETIDE TRANSFERASE AF380"/>
    <property type="match status" value="1"/>
</dbReference>
<dbReference type="SUPFAM" id="SSF53474">
    <property type="entry name" value="alpha/beta-Hydrolases"/>
    <property type="match status" value="1"/>
</dbReference>
<dbReference type="GO" id="GO:0052689">
    <property type="term" value="F:carboxylic ester hydrolase activity"/>
    <property type="evidence" value="ECO:0007669"/>
    <property type="project" value="UniProtKB-ARBA"/>
</dbReference>
<dbReference type="AlphaFoldDB" id="A0A329LRH0"/>
<accession>A0A329LRH0</accession>
<dbReference type="PANTHER" id="PTHR22946">
    <property type="entry name" value="DIENELACTONE HYDROLASE DOMAIN-CONTAINING PROTEIN-RELATED"/>
    <property type="match status" value="1"/>
</dbReference>
<gene>
    <name evidence="2" type="ORF">DQG23_39990</name>
</gene>
<evidence type="ECO:0000313" key="3">
    <source>
        <dbReference type="Proteomes" id="UP000250369"/>
    </source>
</evidence>
<keyword evidence="1" id="KW-0378">Hydrolase</keyword>
<keyword evidence="3" id="KW-1185">Reference proteome</keyword>
<dbReference type="Gene3D" id="3.40.50.1820">
    <property type="entry name" value="alpha/beta hydrolase"/>
    <property type="match status" value="1"/>
</dbReference>
<evidence type="ECO:0000313" key="2">
    <source>
        <dbReference type="EMBL" id="RAV09213.1"/>
    </source>
</evidence>
<name>A0A329LRH0_9BACL</name>
<dbReference type="OrthoDB" id="8183145at2"/>
<dbReference type="EMBL" id="QMFB01000052">
    <property type="protein sequence ID" value="RAV09213.1"/>
    <property type="molecule type" value="Genomic_DNA"/>
</dbReference>
<comment type="caution">
    <text evidence="2">The sequence shown here is derived from an EMBL/GenBank/DDBJ whole genome shotgun (WGS) entry which is preliminary data.</text>
</comment>
<evidence type="ECO:0000256" key="1">
    <source>
        <dbReference type="ARBA" id="ARBA00022801"/>
    </source>
</evidence>
<proteinExistence type="predicted"/>
<sequence>MRISMQYLNTAAYVNRLDERYKPQYEITKLDLNHTDWHSWRTDFRSKLAKLTGLSDMQSQFSAVPLQVRAVSREERSDYTIEKLFVTAEPGVEIPFYLLLPLGKGEGCYPLVLTPHGHGPRGKETYVGHYADEADRAENEAGERDIALQAVKAGYAAIAMDVRGFAEMGRRQEWEQNKGSSCLELQRISLLYGRTLIGERVFDIGRLIDYAATRPEIDTSRIAITGNSGGGTVSLFAAALDERITVCAPSSYFCTFRDSIMAMHHCSCNYIPGILQLGEMYDVAALVAPRPLLLINGKDDMIFPIEAAKEAFSYVHAVYAAQGAADRCRQFVGHEGHRYYKEPVWPFMKQYLSR</sequence>
<dbReference type="InterPro" id="IPR050261">
    <property type="entry name" value="FrsA_esterase"/>
</dbReference>
<dbReference type="Proteomes" id="UP000250369">
    <property type="component" value="Unassembled WGS sequence"/>
</dbReference>
<dbReference type="InterPro" id="IPR029058">
    <property type="entry name" value="AB_hydrolase_fold"/>
</dbReference>
<organism evidence="2 3">
    <name type="scientific">Paenibacillus contaminans</name>
    <dbReference type="NCBI Taxonomy" id="450362"/>
    <lineage>
        <taxon>Bacteria</taxon>
        <taxon>Bacillati</taxon>
        <taxon>Bacillota</taxon>
        <taxon>Bacilli</taxon>
        <taxon>Bacillales</taxon>
        <taxon>Paenibacillaceae</taxon>
        <taxon>Paenibacillus</taxon>
    </lineage>
</organism>
<evidence type="ECO:0008006" key="4">
    <source>
        <dbReference type="Google" id="ProtNLM"/>
    </source>
</evidence>
<dbReference type="InterPro" id="IPR025890">
    <property type="entry name" value="Abhydrolase_bac"/>
</dbReference>
<dbReference type="Pfam" id="PF12715">
    <property type="entry name" value="Abhydrolase_7"/>
    <property type="match status" value="1"/>
</dbReference>
<reference evidence="2 3" key="1">
    <citation type="journal article" date="2009" name="Int. J. Syst. Evol. Microbiol.">
        <title>Paenibacillus contaminans sp. nov., isolated from a contaminated laboratory plate.</title>
        <authorList>
            <person name="Chou J.H."/>
            <person name="Lee J.H."/>
            <person name="Lin M.C."/>
            <person name="Chang P.S."/>
            <person name="Arun A.B."/>
            <person name="Young C.C."/>
            <person name="Chen W.M."/>
        </authorList>
    </citation>
    <scope>NUCLEOTIDE SEQUENCE [LARGE SCALE GENOMIC DNA]</scope>
    <source>
        <strain evidence="2 3">CKOBP-6</strain>
    </source>
</reference>